<feature type="region of interest" description="Disordered" evidence="1">
    <location>
        <begin position="57"/>
        <end position="127"/>
    </location>
</feature>
<comment type="caution">
    <text evidence="2">The sequence shown here is derived from an EMBL/GenBank/DDBJ whole genome shotgun (WGS) entry which is preliminary data.</text>
</comment>
<proteinExistence type="predicted"/>
<protein>
    <submittedName>
        <fullName evidence="2">Uncharacterized protein</fullName>
    </submittedName>
</protein>
<dbReference type="Proteomes" id="UP001480595">
    <property type="component" value="Unassembled WGS sequence"/>
</dbReference>
<dbReference type="RefSeq" id="XP_066707833.1">
    <property type="nucleotide sequence ID" value="XM_066866157.1"/>
</dbReference>
<feature type="compositionally biased region" description="Basic residues" evidence="1">
    <location>
        <begin position="96"/>
        <end position="105"/>
    </location>
</feature>
<reference evidence="2 3" key="1">
    <citation type="submission" date="2023-01" db="EMBL/GenBank/DDBJ databases">
        <title>Analysis of 21 Apiospora genomes using comparative genomics revels a genus with tremendous synthesis potential of carbohydrate active enzymes and secondary metabolites.</title>
        <authorList>
            <person name="Sorensen T."/>
        </authorList>
    </citation>
    <scope>NUCLEOTIDE SEQUENCE [LARGE SCALE GENOMIC DNA]</scope>
    <source>
        <strain evidence="2 3">CBS 135458</strain>
    </source>
</reference>
<name>A0ABR1SUG5_9PEZI</name>
<gene>
    <name evidence="2" type="ORF">PG994_014748</name>
</gene>
<sequence>MEPNQQMLSHLAYELPPDPMRASCEKLVDPCLIASCQHEPQQVSDLATEQQDTVIKLEDITQPQSWQTLSSTSESRSSDTLDPVGPTPTPDPSRKQPGKKPRRDRTRPGSSGELHRHQEREESHRRQ</sequence>
<evidence type="ECO:0000256" key="1">
    <source>
        <dbReference type="SAM" id="MobiDB-lite"/>
    </source>
</evidence>
<evidence type="ECO:0000313" key="2">
    <source>
        <dbReference type="EMBL" id="KAK8037981.1"/>
    </source>
</evidence>
<dbReference type="GeneID" id="92099220"/>
<feature type="compositionally biased region" description="Basic and acidic residues" evidence="1">
    <location>
        <begin position="113"/>
        <end position="127"/>
    </location>
</feature>
<evidence type="ECO:0000313" key="3">
    <source>
        <dbReference type="Proteomes" id="UP001480595"/>
    </source>
</evidence>
<accession>A0ABR1SUG5</accession>
<feature type="compositionally biased region" description="Low complexity" evidence="1">
    <location>
        <begin position="65"/>
        <end position="80"/>
    </location>
</feature>
<organism evidence="2 3">
    <name type="scientific">Apiospora phragmitis</name>
    <dbReference type="NCBI Taxonomy" id="2905665"/>
    <lineage>
        <taxon>Eukaryota</taxon>
        <taxon>Fungi</taxon>
        <taxon>Dikarya</taxon>
        <taxon>Ascomycota</taxon>
        <taxon>Pezizomycotina</taxon>
        <taxon>Sordariomycetes</taxon>
        <taxon>Xylariomycetidae</taxon>
        <taxon>Amphisphaeriales</taxon>
        <taxon>Apiosporaceae</taxon>
        <taxon>Apiospora</taxon>
    </lineage>
</organism>
<keyword evidence="3" id="KW-1185">Reference proteome</keyword>
<dbReference type="EMBL" id="JAQQWL010000016">
    <property type="protein sequence ID" value="KAK8037981.1"/>
    <property type="molecule type" value="Genomic_DNA"/>
</dbReference>